<protein>
    <submittedName>
        <fullName evidence="2">Uncharacterized protein</fullName>
    </submittedName>
</protein>
<organism evidence="2 3">
    <name type="scientific">Chlorella vulgaris</name>
    <name type="common">Green alga</name>
    <dbReference type="NCBI Taxonomy" id="3077"/>
    <lineage>
        <taxon>Eukaryota</taxon>
        <taxon>Viridiplantae</taxon>
        <taxon>Chlorophyta</taxon>
        <taxon>core chlorophytes</taxon>
        <taxon>Trebouxiophyceae</taxon>
        <taxon>Chlorellales</taxon>
        <taxon>Chlorellaceae</taxon>
        <taxon>Chlorella clade</taxon>
        <taxon>Chlorella</taxon>
    </lineage>
</organism>
<dbReference type="AlphaFoldDB" id="A0A9D4TKS4"/>
<gene>
    <name evidence="2" type="ORF">D9Q98_006738</name>
</gene>
<proteinExistence type="predicted"/>
<reference evidence="2" key="2">
    <citation type="submission" date="2020-11" db="EMBL/GenBank/DDBJ databases">
        <authorList>
            <person name="Cecchin M."/>
            <person name="Marcolungo L."/>
            <person name="Rossato M."/>
            <person name="Girolomoni L."/>
            <person name="Cosentino E."/>
            <person name="Cuine S."/>
            <person name="Li-Beisson Y."/>
            <person name="Delledonne M."/>
            <person name="Ballottari M."/>
        </authorList>
    </citation>
    <scope>NUCLEOTIDE SEQUENCE</scope>
    <source>
        <strain evidence="2">211/11P</strain>
        <tissue evidence="2">Whole cell</tissue>
    </source>
</reference>
<feature type="region of interest" description="Disordered" evidence="1">
    <location>
        <begin position="21"/>
        <end position="73"/>
    </location>
</feature>
<feature type="compositionally biased region" description="Low complexity" evidence="1">
    <location>
        <begin position="54"/>
        <end position="72"/>
    </location>
</feature>
<reference evidence="2" key="1">
    <citation type="journal article" date="2019" name="Plant J.">
        <title>Chlorella vulgaris genome assembly and annotation reveals the molecular basis for metabolic acclimation to high light conditions.</title>
        <authorList>
            <person name="Cecchin M."/>
            <person name="Marcolungo L."/>
            <person name="Rossato M."/>
            <person name="Girolomoni L."/>
            <person name="Cosentino E."/>
            <person name="Cuine S."/>
            <person name="Li-Beisson Y."/>
            <person name="Delledonne M."/>
            <person name="Ballottari M."/>
        </authorList>
    </citation>
    <scope>NUCLEOTIDE SEQUENCE</scope>
    <source>
        <strain evidence="2">211/11P</strain>
    </source>
</reference>
<sequence length="165" mass="18454">MACAPELCRGLLDGHSLQEAALSPPDIPVRGSIGPEQPTRKLMCQEPQPSEPTQLPQEAQPAHEAAASEEQPTAAVLDRRLRLKQLLAAESEHFLGEYRQMAEEEEEAVMSCTNNFRTYKQNKTASCKPNDAIPAFWHDACYDADVRRHAIWHMQTDSLLNHHAS</sequence>
<name>A0A9D4TKS4_CHLVU</name>
<dbReference type="EMBL" id="SIDB01000009">
    <property type="protein sequence ID" value="KAI3428358.1"/>
    <property type="molecule type" value="Genomic_DNA"/>
</dbReference>
<keyword evidence="3" id="KW-1185">Reference proteome</keyword>
<evidence type="ECO:0000256" key="1">
    <source>
        <dbReference type="SAM" id="MobiDB-lite"/>
    </source>
</evidence>
<dbReference type="Proteomes" id="UP001055712">
    <property type="component" value="Unassembled WGS sequence"/>
</dbReference>
<accession>A0A9D4TKS4</accession>
<evidence type="ECO:0000313" key="3">
    <source>
        <dbReference type="Proteomes" id="UP001055712"/>
    </source>
</evidence>
<comment type="caution">
    <text evidence="2">The sequence shown here is derived from an EMBL/GenBank/DDBJ whole genome shotgun (WGS) entry which is preliminary data.</text>
</comment>
<evidence type="ECO:0000313" key="2">
    <source>
        <dbReference type="EMBL" id="KAI3428358.1"/>
    </source>
</evidence>